<feature type="region of interest" description="Disordered" evidence="1">
    <location>
        <begin position="55"/>
        <end position="77"/>
    </location>
</feature>
<evidence type="ECO:0000313" key="2">
    <source>
        <dbReference type="Ensembl" id="ENSSSCP00070002748.1"/>
    </source>
</evidence>
<evidence type="ECO:0000313" key="3">
    <source>
        <dbReference type="Proteomes" id="UP000314985"/>
    </source>
</evidence>
<reference evidence="2" key="2">
    <citation type="submission" date="2025-08" db="UniProtKB">
        <authorList>
            <consortium name="Ensembl"/>
        </authorList>
    </citation>
    <scope>IDENTIFICATION</scope>
</reference>
<evidence type="ECO:0000256" key="1">
    <source>
        <dbReference type="SAM" id="MobiDB-lite"/>
    </source>
</evidence>
<dbReference type="Ensembl" id="ENSSSCT00070003318.1">
    <property type="protein sequence ID" value="ENSSSCP00070002748.1"/>
    <property type="gene ID" value="ENSSSCG00070001764.1"/>
</dbReference>
<dbReference type="AlphaFoldDB" id="A0A4X1SK50"/>
<proteinExistence type="predicted"/>
<protein>
    <submittedName>
        <fullName evidence="2">Uncharacterized protein</fullName>
    </submittedName>
</protein>
<reference evidence="2 3" key="1">
    <citation type="submission" date="2017-08" db="EMBL/GenBank/DDBJ databases">
        <title>USMARCv1.0.</title>
        <authorList>
            <person name="Hannum G.I."/>
            <person name="Koren S."/>
            <person name="Schroeder S.G."/>
            <person name="Chin S.C."/>
            <person name="Nonneman D.J."/>
            <person name="Becker S.A."/>
            <person name="Rosen B.D."/>
            <person name="Bickhart D.M."/>
            <person name="Putnam N.H."/>
            <person name="Green R.E."/>
            <person name="Tuggle C.K."/>
            <person name="Liu H."/>
            <person name="Rohrer G.A."/>
            <person name="Warr A."/>
            <person name="Hall R."/>
            <person name="Kim K."/>
            <person name="Hume D.A."/>
            <person name="Talbot R."/>
            <person name="Chow W."/>
            <person name="Howe K."/>
            <person name="Schwartz A.S."/>
            <person name="Watson M."/>
            <person name="Archibald A.L."/>
            <person name="Phillippy A.M."/>
            <person name="Smith T.P.L."/>
        </authorList>
    </citation>
    <scope>NUCLEOTIDE SEQUENCE [LARGE SCALE GENOMIC DNA]</scope>
</reference>
<sequence>MASACPSSPGSLSPGEPTGACSSHFTGEDPRPDDCPGPAPSLTAVLSSLESLAPSVEPRDVWPRGGEGSPVPGGSAVLTASLGVGLCGIQRSRGGDWIPRDTGPPSVC</sequence>
<name>A0A4X1SK50_PIG</name>
<feature type="compositionally biased region" description="Low complexity" evidence="1">
    <location>
        <begin position="1"/>
        <end position="19"/>
    </location>
</feature>
<organism evidence="2 3">
    <name type="scientific">Sus scrofa</name>
    <name type="common">Pig</name>
    <dbReference type="NCBI Taxonomy" id="9823"/>
    <lineage>
        <taxon>Eukaryota</taxon>
        <taxon>Metazoa</taxon>
        <taxon>Chordata</taxon>
        <taxon>Craniata</taxon>
        <taxon>Vertebrata</taxon>
        <taxon>Euteleostomi</taxon>
        <taxon>Mammalia</taxon>
        <taxon>Eutheria</taxon>
        <taxon>Laurasiatheria</taxon>
        <taxon>Artiodactyla</taxon>
        <taxon>Suina</taxon>
        <taxon>Suidae</taxon>
        <taxon>Sus</taxon>
    </lineage>
</organism>
<feature type="region of interest" description="Disordered" evidence="1">
    <location>
        <begin position="1"/>
        <end position="42"/>
    </location>
</feature>
<dbReference type="Proteomes" id="UP000314985">
    <property type="component" value="Chromosome 2"/>
</dbReference>
<accession>A0A4X1SK50</accession>